<dbReference type="EMBL" id="AEPE02000005">
    <property type="protein sequence ID" value="EFZ37000.1"/>
    <property type="molecule type" value="Genomic_DNA"/>
</dbReference>
<sequence>MIANIINTDKKCKENDKNIIGAAEKAPDLLKVTPITYQQNARSARSGTYAFSHCEFYFAISDWRYKIIKINRMKVIEILKFNRELLKRLRTAGIMLKDTEYINLYTDYRKMIAEGEKVSYVVAVLADRYSVSERKVYGLIKRFESDCKLFSVR</sequence>
<comment type="caution">
    <text evidence="1">The sequence shown here is derived from an EMBL/GenBank/DDBJ whole genome shotgun (WGS) entry which is preliminary data.</text>
</comment>
<protein>
    <recommendedName>
        <fullName evidence="3">Mor transcription activator domain-containing protein</fullName>
    </recommendedName>
</protein>
<evidence type="ECO:0000313" key="1">
    <source>
        <dbReference type="EMBL" id="EFZ37000.1"/>
    </source>
</evidence>
<evidence type="ECO:0000313" key="2">
    <source>
        <dbReference type="Proteomes" id="UP000005580"/>
    </source>
</evidence>
<keyword evidence="2" id="KW-1185">Reference proteome</keyword>
<dbReference type="HOGENOM" id="CLU_1711597_0_0_10"/>
<dbReference type="Proteomes" id="UP000005580">
    <property type="component" value="Unassembled WGS sequence"/>
</dbReference>
<dbReference type="STRING" id="28134.SAMN05444288_1247"/>
<accession>E7RRW2</accession>
<reference evidence="1" key="1">
    <citation type="submission" date="2011-01" db="EMBL/GenBank/DDBJ databases">
        <authorList>
            <person name="Muzny D."/>
            <person name="Qin X."/>
            <person name="Buhay C."/>
            <person name="Dugan-Rocha S."/>
            <person name="Ding Y."/>
            <person name="Chen G."/>
            <person name="Hawes A."/>
            <person name="Holder M."/>
            <person name="Jhangiani S."/>
            <person name="Johnson A."/>
            <person name="Khan Z."/>
            <person name="Li Z."/>
            <person name="Liu W."/>
            <person name="Liu X."/>
            <person name="Perez L."/>
            <person name="Shen H."/>
            <person name="Wang Q."/>
            <person name="Watt J."/>
            <person name="Xi L."/>
            <person name="Xin Y."/>
            <person name="Zhou J."/>
            <person name="Deng J."/>
            <person name="Jiang H."/>
            <person name="Liu Y."/>
            <person name="Qu J."/>
            <person name="Song X.-Z."/>
            <person name="Zhang L."/>
            <person name="Villasana D."/>
            <person name="Johnson A."/>
            <person name="Liu J."/>
            <person name="Liyanage D."/>
            <person name="Lorensuhewa L."/>
            <person name="Robinson T."/>
            <person name="Song A."/>
            <person name="Song B.-B."/>
            <person name="Dinh H."/>
            <person name="Thornton R."/>
            <person name="Coyle M."/>
            <person name="Francisco L."/>
            <person name="Jackson L."/>
            <person name="Javaid M."/>
            <person name="Korchina V."/>
            <person name="Kovar C."/>
            <person name="Mata R."/>
            <person name="Mathew T."/>
            <person name="Ngo R."/>
            <person name="Nguyen L."/>
            <person name="Nguyen N."/>
            <person name="Okwuonu G."/>
            <person name="Ongeri F."/>
            <person name="Pham C."/>
            <person name="Simmons D."/>
            <person name="Wilczek-Boney K."/>
            <person name="Hale W."/>
            <person name="Jakkamsetti A."/>
            <person name="Pham P."/>
            <person name="Ruth R."/>
            <person name="San Lucas F."/>
            <person name="Warren J."/>
            <person name="Zhang J."/>
            <person name="Zhao Z."/>
            <person name="Zhou C."/>
            <person name="Zhu D."/>
            <person name="Lee S."/>
            <person name="Bess C."/>
            <person name="Blankenburg K."/>
            <person name="Forbes L."/>
            <person name="Fu Q."/>
            <person name="Gubbala S."/>
            <person name="Hirani K."/>
            <person name="Jayaseelan J.C."/>
            <person name="Lara F."/>
            <person name="Munidasa M."/>
            <person name="Palculict T."/>
            <person name="Patil S."/>
            <person name="Pu L.-L."/>
            <person name="Saada N."/>
            <person name="Tang L."/>
            <person name="Weissenberger G."/>
            <person name="Zhu Y."/>
            <person name="Hemphill L."/>
            <person name="Shang Y."/>
            <person name="Youmans B."/>
            <person name="Ayvaz T."/>
            <person name="Ross M."/>
            <person name="Santibanez J."/>
            <person name="Aqrawi P."/>
            <person name="Gross S."/>
            <person name="Joshi V."/>
            <person name="Fowler G."/>
            <person name="Nazareth L."/>
            <person name="Reid J."/>
            <person name="Worley K."/>
            <person name="Petrosino J."/>
            <person name="Highlander S."/>
            <person name="Gibbs R."/>
        </authorList>
    </citation>
    <scope>NUCLEOTIDE SEQUENCE [LARGE SCALE GENOMIC DNA]</scope>
    <source>
        <strain evidence="1">ATCC 33269</strain>
    </source>
</reference>
<evidence type="ECO:0008006" key="3">
    <source>
        <dbReference type="Google" id="ProtNLM"/>
    </source>
</evidence>
<gene>
    <name evidence="1" type="ORF">HMPREF0663_11913</name>
</gene>
<proteinExistence type="predicted"/>
<name>E7RRW2_9BACT</name>
<organism evidence="1 2">
    <name type="scientific">Hoylesella oralis ATCC 33269</name>
    <dbReference type="NCBI Taxonomy" id="873533"/>
    <lineage>
        <taxon>Bacteria</taxon>
        <taxon>Pseudomonadati</taxon>
        <taxon>Bacteroidota</taxon>
        <taxon>Bacteroidia</taxon>
        <taxon>Bacteroidales</taxon>
        <taxon>Prevotellaceae</taxon>
        <taxon>Hoylesella</taxon>
    </lineage>
</organism>
<dbReference type="AlphaFoldDB" id="E7RRW2"/>